<protein>
    <submittedName>
        <fullName evidence="1">Uncharacterized protein</fullName>
    </submittedName>
</protein>
<dbReference type="PROSITE" id="PS51257">
    <property type="entry name" value="PROKAR_LIPOPROTEIN"/>
    <property type="match status" value="1"/>
</dbReference>
<dbReference type="Proteomes" id="UP000223913">
    <property type="component" value="Unassembled WGS sequence"/>
</dbReference>
<reference evidence="1 2" key="1">
    <citation type="submission" date="2017-10" db="EMBL/GenBank/DDBJ databases">
        <title>The draft genome sequence of Lewinella nigricans NBRC 102662.</title>
        <authorList>
            <person name="Wang K."/>
        </authorList>
    </citation>
    <scope>NUCLEOTIDE SEQUENCE [LARGE SCALE GENOMIC DNA]</scope>
    <source>
        <strain evidence="1 2">NBRC 102662</strain>
    </source>
</reference>
<dbReference type="EMBL" id="PDUD01000011">
    <property type="protein sequence ID" value="PHN07168.1"/>
    <property type="molecule type" value="Genomic_DNA"/>
</dbReference>
<comment type="caution">
    <text evidence="1">The sequence shown here is derived from an EMBL/GenBank/DDBJ whole genome shotgun (WGS) entry which is preliminary data.</text>
</comment>
<evidence type="ECO:0000313" key="2">
    <source>
        <dbReference type="Proteomes" id="UP000223913"/>
    </source>
</evidence>
<organism evidence="1 2">
    <name type="scientific">Flavilitoribacter nigricans (strain ATCC 23147 / DSM 23189 / NBRC 102662 / NCIMB 1420 / SS-2)</name>
    <name type="common">Lewinella nigricans</name>
    <dbReference type="NCBI Taxonomy" id="1122177"/>
    <lineage>
        <taxon>Bacteria</taxon>
        <taxon>Pseudomonadati</taxon>
        <taxon>Bacteroidota</taxon>
        <taxon>Saprospiria</taxon>
        <taxon>Saprospirales</taxon>
        <taxon>Lewinellaceae</taxon>
        <taxon>Flavilitoribacter</taxon>
    </lineage>
</organism>
<dbReference type="OrthoDB" id="1494605at2"/>
<accession>A0A2D0NFH8</accession>
<dbReference type="RefSeq" id="WP_099149503.1">
    <property type="nucleotide sequence ID" value="NZ_PDUD01000011.1"/>
</dbReference>
<evidence type="ECO:0000313" key="1">
    <source>
        <dbReference type="EMBL" id="PHN07168.1"/>
    </source>
</evidence>
<name>A0A2D0NFH8_FLAN2</name>
<keyword evidence="2" id="KW-1185">Reference proteome</keyword>
<proteinExistence type="predicted"/>
<gene>
    <name evidence="1" type="ORF">CRP01_08050</name>
</gene>
<dbReference type="AlphaFoldDB" id="A0A2D0NFH8"/>
<sequence length="185" mass="20491">MKQLFYLCLAGLLILAAGCKKDEIDNILNYDGDNVTGPELSAGYHELGARFTPDMTGPFAGRQLISVQYFMGLKPQAAEIRIYGENAPNFPGTLLYSADITDEIRTLRWSEHTLSTPVDIAEEDLWITIGVTHAGLQQSLGCDAGQNYTGEGDWLFQPTVGQWETFANRTGDRINWNIRGVVSEE</sequence>